<feature type="domain" description="PNPLA" evidence="5">
    <location>
        <begin position="14"/>
        <end position="185"/>
    </location>
</feature>
<name>A0ABY5DUE1_9ACTN</name>
<feature type="active site" description="Proton acceptor" evidence="4">
    <location>
        <position position="172"/>
    </location>
</feature>
<dbReference type="InterPro" id="IPR050301">
    <property type="entry name" value="NTE"/>
</dbReference>
<dbReference type="PANTHER" id="PTHR14226:SF57">
    <property type="entry name" value="BLR7027 PROTEIN"/>
    <property type="match status" value="1"/>
</dbReference>
<evidence type="ECO:0000256" key="3">
    <source>
        <dbReference type="ARBA" id="ARBA00023098"/>
    </source>
</evidence>
<sequence length="293" mass="30376">MDLHQPGPQGATAFVLSGGASLGAIQAGMLEALYERGIVPDLICGSSVGAVNGAFIASRPPTVQTAQALGDVWRGLRRAEVFPTNPMTGLLGLVGRRDSLVPGSGLERTLRRHLQFERLQDAPIPLHVTATDVLTGDAVRLSRGDALDAVLASAAIPGVLPSVRWRGRDLVDGGVADNTPLSHAIALGAGTVYVLPTGSACALAQPPRGAVGMILQATAVLIRRRMLDDIEGHAGGARLIVLPPPCPLHVLPLDFGRADELIDAGRSGAQAFLDADGTFGPEHPLHPHDHVAA</sequence>
<keyword evidence="2 4" id="KW-0442">Lipid degradation</keyword>
<dbReference type="Pfam" id="PF01734">
    <property type="entry name" value="Patatin"/>
    <property type="match status" value="1"/>
</dbReference>
<feature type="short sequence motif" description="GXSXG" evidence="4">
    <location>
        <begin position="45"/>
        <end position="49"/>
    </location>
</feature>
<dbReference type="InterPro" id="IPR002641">
    <property type="entry name" value="PNPLA_dom"/>
</dbReference>
<protein>
    <submittedName>
        <fullName evidence="6">Patatin-like phospholipase family protein</fullName>
    </submittedName>
</protein>
<organism evidence="6 7">
    <name type="scientific">Paraconexibacter antarcticus</name>
    <dbReference type="NCBI Taxonomy" id="2949664"/>
    <lineage>
        <taxon>Bacteria</taxon>
        <taxon>Bacillati</taxon>
        <taxon>Actinomycetota</taxon>
        <taxon>Thermoleophilia</taxon>
        <taxon>Solirubrobacterales</taxon>
        <taxon>Paraconexibacteraceae</taxon>
        <taxon>Paraconexibacter</taxon>
    </lineage>
</organism>
<keyword evidence="1 4" id="KW-0378">Hydrolase</keyword>
<dbReference type="Gene3D" id="3.40.1090.10">
    <property type="entry name" value="Cytosolic phospholipase A2 catalytic domain"/>
    <property type="match status" value="2"/>
</dbReference>
<reference evidence="6 7" key="1">
    <citation type="submission" date="2022-06" db="EMBL/GenBank/DDBJ databases">
        <title>Paraconexibacter antarcticus.</title>
        <authorList>
            <person name="Kim C.S."/>
        </authorList>
    </citation>
    <scope>NUCLEOTIDE SEQUENCE [LARGE SCALE GENOMIC DNA]</scope>
    <source>
        <strain evidence="6 7">02-257</strain>
    </source>
</reference>
<evidence type="ECO:0000313" key="7">
    <source>
        <dbReference type="Proteomes" id="UP001056035"/>
    </source>
</evidence>
<dbReference type="EMBL" id="CP098502">
    <property type="protein sequence ID" value="UTI64317.1"/>
    <property type="molecule type" value="Genomic_DNA"/>
</dbReference>
<feature type="active site" description="Nucleophile" evidence="4">
    <location>
        <position position="47"/>
    </location>
</feature>
<evidence type="ECO:0000259" key="5">
    <source>
        <dbReference type="PROSITE" id="PS51635"/>
    </source>
</evidence>
<dbReference type="PANTHER" id="PTHR14226">
    <property type="entry name" value="NEUROPATHY TARGET ESTERASE/SWISS CHEESE D.MELANOGASTER"/>
    <property type="match status" value="1"/>
</dbReference>
<proteinExistence type="predicted"/>
<evidence type="ECO:0000313" key="6">
    <source>
        <dbReference type="EMBL" id="UTI64317.1"/>
    </source>
</evidence>
<evidence type="ECO:0000256" key="4">
    <source>
        <dbReference type="PROSITE-ProRule" id="PRU01161"/>
    </source>
</evidence>
<evidence type="ECO:0000256" key="2">
    <source>
        <dbReference type="ARBA" id="ARBA00022963"/>
    </source>
</evidence>
<comment type="caution">
    <text evidence="4">Lacks conserved residue(s) required for the propagation of feature annotation.</text>
</comment>
<dbReference type="Proteomes" id="UP001056035">
    <property type="component" value="Chromosome"/>
</dbReference>
<dbReference type="RefSeq" id="WP_254571023.1">
    <property type="nucleotide sequence ID" value="NZ_CP098502.1"/>
</dbReference>
<dbReference type="CDD" id="cd07209">
    <property type="entry name" value="Pat_hypo_Ecoli_Z1214_like"/>
    <property type="match status" value="1"/>
</dbReference>
<feature type="short sequence motif" description="DGA/G" evidence="4">
    <location>
        <begin position="172"/>
        <end position="174"/>
    </location>
</feature>
<dbReference type="SUPFAM" id="SSF52151">
    <property type="entry name" value="FabD/lysophospholipase-like"/>
    <property type="match status" value="1"/>
</dbReference>
<dbReference type="InterPro" id="IPR016035">
    <property type="entry name" value="Acyl_Trfase/lysoPLipase"/>
</dbReference>
<evidence type="ECO:0000256" key="1">
    <source>
        <dbReference type="ARBA" id="ARBA00022801"/>
    </source>
</evidence>
<accession>A0ABY5DUE1</accession>
<dbReference type="PROSITE" id="PS51635">
    <property type="entry name" value="PNPLA"/>
    <property type="match status" value="1"/>
</dbReference>
<keyword evidence="3 4" id="KW-0443">Lipid metabolism</keyword>
<keyword evidence="7" id="KW-1185">Reference proteome</keyword>
<gene>
    <name evidence="6" type="ORF">NBH00_23635</name>
</gene>